<evidence type="ECO:0000313" key="1">
    <source>
        <dbReference type="EMBL" id="EJN57209.1"/>
    </source>
</evidence>
<dbReference type="EMBL" id="ALJD01000016">
    <property type="protein sequence ID" value="EJN57209.1"/>
    <property type="molecule type" value="Genomic_DNA"/>
</dbReference>
<dbReference type="PATRIC" id="fig|1210908.3.peg.4290"/>
<protein>
    <recommendedName>
        <fullName evidence="3">Right handed beta helix domain-containing protein</fullName>
    </recommendedName>
</protein>
<sequence length="490" mass="51980">MPETPRQFSRRSFLGTVGAAAVGTAAFSGQAAANPSNYETINIVDAGADNTGNESISSVLEDVIGDRRRIYFPPGEYYVDEGVRFTDFDRLWLFGDDATIVPAPADEFSGPDYIFKFGTYKVPGNWLHIGDLTFDFRADNTGLRAIQAQVNDCYIHDIDFVGQHDAGTHGPMLVDVLDPNKIGAVDRVSMPDGGAWTENTEQDGDPVVEWGPTGLIVSPYHKGTLWVRDCVIGEFPDNGLYDSGEDGRVVVRGGSYENSGTASIRLNGDGSTVDGATITIDGARNEDSLQQAIRLDGGSNCVVNDTDIVLEEPTANAITVRGDVDSATISGTDVRVLDGSVDGAITVEEGTGPTTIEDCSIEMDASGQAIEIEPNGGDVLVADCTVTGNGSGSNGGREAIVCSRDGTEFRSNVVEQPGDDYRRALGIRADDVTVSGGRYEATHHPIIIEGDDVTLTDVTAQSYEGYEAVKIVSGSGIQFVDNALSGGYTR</sequence>
<dbReference type="Proteomes" id="UP000007813">
    <property type="component" value="Unassembled WGS sequence"/>
</dbReference>
<evidence type="ECO:0000313" key="2">
    <source>
        <dbReference type="Proteomes" id="UP000007813"/>
    </source>
</evidence>
<gene>
    <name evidence="1" type="ORF">HSB1_45950</name>
</gene>
<name>J3JD61_9EURY</name>
<dbReference type="eggNOG" id="arCOG10133">
    <property type="taxonomic scope" value="Archaea"/>
</dbReference>
<dbReference type="OrthoDB" id="202667at2157"/>
<reference evidence="1 2" key="1">
    <citation type="journal article" date="2012" name="J. Bacteriol.">
        <title>Draft Genome Sequence of the Extremely Halophilic Archaeon Halogranum salarium B-1T.</title>
        <authorList>
            <person name="Kim K.K."/>
            <person name="Lee K.C."/>
            <person name="Lee J.S."/>
        </authorList>
    </citation>
    <scope>NUCLEOTIDE SEQUENCE [LARGE SCALE GENOMIC DNA]</scope>
    <source>
        <strain evidence="1 2">B-1</strain>
    </source>
</reference>
<dbReference type="Gene3D" id="2.160.20.10">
    <property type="entry name" value="Single-stranded right-handed beta-helix, Pectin lyase-like"/>
    <property type="match status" value="1"/>
</dbReference>
<comment type="caution">
    <text evidence="1">The sequence shown here is derived from an EMBL/GenBank/DDBJ whole genome shotgun (WGS) entry which is preliminary data.</text>
</comment>
<dbReference type="SUPFAM" id="SSF51126">
    <property type="entry name" value="Pectin lyase-like"/>
    <property type="match status" value="1"/>
</dbReference>
<dbReference type="NCBIfam" id="TIGR01409">
    <property type="entry name" value="TAT_signal_seq"/>
    <property type="match status" value="1"/>
</dbReference>
<evidence type="ECO:0008006" key="3">
    <source>
        <dbReference type="Google" id="ProtNLM"/>
    </source>
</evidence>
<proteinExistence type="predicted"/>
<accession>J3JD61</accession>
<dbReference type="AlphaFoldDB" id="J3JD61"/>
<dbReference type="InterPro" id="IPR019546">
    <property type="entry name" value="TAT_signal_bac_arc"/>
</dbReference>
<organism evidence="1 2">
    <name type="scientific">Halogranum salarium B-1</name>
    <dbReference type="NCBI Taxonomy" id="1210908"/>
    <lineage>
        <taxon>Archaea</taxon>
        <taxon>Methanobacteriati</taxon>
        <taxon>Methanobacteriota</taxon>
        <taxon>Stenosarchaea group</taxon>
        <taxon>Halobacteria</taxon>
        <taxon>Halobacteriales</taxon>
        <taxon>Haloferacaceae</taxon>
    </lineage>
</organism>
<dbReference type="InterPro" id="IPR006311">
    <property type="entry name" value="TAT_signal"/>
</dbReference>
<dbReference type="RefSeq" id="WP_009377925.1">
    <property type="nucleotide sequence ID" value="NZ_ALJD01000016.1"/>
</dbReference>
<dbReference type="InterPro" id="IPR012334">
    <property type="entry name" value="Pectin_lyas_fold"/>
</dbReference>
<dbReference type="InterPro" id="IPR011050">
    <property type="entry name" value="Pectin_lyase_fold/virulence"/>
</dbReference>
<dbReference type="PROSITE" id="PS51318">
    <property type="entry name" value="TAT"/>
    <property type="match status" value="1"/>
</dbReference>